<keyword evidence="2" id="KW-1185">Reference proteome</keyword>
<reference evidence="1 2" key="1">
    <citation type="submission" date="2021-07" db="EMBL/GenBank/DDBJ databases">
        <title>Characterization of Violacein-producing bacteria and related species.</title>
        <authorList>
            <person name="Wilson H.S."/>
            <person name="De Leon M.E."/>
        </authorList>
    </citation>
    <scope>NUCLEOTIDE SEQUENCE [LARGE SCALE GENOMIC DNA]</scope>
    <source>
        <strain evidence="1 2">HSC-2F05</strain>
    </source>
</reference>
<dbReference type="RefSeq" id="WP_225239592.1">
    <property type="nucleotide sequence ID" value="NZ_JAHYBX010000006.1"/>
</dbReference>
<name>A0ABS7YEL1_9BURK</name>
<protein>
    <submittedName>
        <fullName evidence="1">Uncharacterized protein</fullName>
    </submittedName>
</protein>
<gene>
    <name evidence="1" type="ORF">LE190_15790</name>
</gene>
<dbReference type="Proteomes" id="UP001198602">
    <property type="component" value="Unassembled WGS sequence"/>
</dbReference>
<sequence>MQHIDDIDPVTLANRRAKGKRPQFLDDPAVERVLAITVAVATELGVVRQRLDTIERLLERQGSLSRQEIDTFRDADAHAERAQWQREYMARIFRILQQDKEALEDGHDNPAPEAVAAELARGASAA</sequence>
<comment type="caution">
    <text evidence="1">The sequence shown here is derived from an EMBL/GenBank/DDBJ whole genome shotgun (WGS) entry which is preliminary data.</text>
</comment>
<organism evidence="1 2">
    <name type="scientific">Massilia hydrophila</name>
    <dbReference type="NCBI Taxonomy" id="3044279"/>
    <lineage>
        <taxon>Bacteria</taxon>
        <taxon>Pseudomonadati</taxon>
        <taxon>Pseudomonadota</taxon>
        <taxon>Betaproteobacteria</taxon>
        <taxon>Burkholderiales</taxon>
        <taxon>Oxalobacteraceae</taxon>
        <taxon>Telluria group</taxon>
        <taxon>Massilia</taxon>
    </lineage>
</organism>
<evidence type="ECO:0000313" key="1">
    <source>
        <dbReference type="EMBL" id="MCA1857376.1"/>
    </source>
</evidence>
<accession>A0ABS7YEL1</accession>
<evidence type="ECO:0000313" key="2">
    <source>
        <dbReference type="Proteomes" id="UP001198602"/>
    </source>
</evidence>
<proteinExistence type="predicted"/>
<dbReference type="EMBL" id="JAHYBX010000006">
    <property type="protein sequence ID" value="MCA1857376.1"/>
    <property type="molecule type" value="Genomic_DNA"/>
</dbReference>